<reference evidence="12 13" key="1">
    <citation type="journal article" date="2015" name="Antonie Van Leeuwenhoek">
        <title>Oceanobacillus bengalensis sp. nov., a bacterium isolated from seawater of the Bay of Bengal.</title>
        <authorList>
            <person name="Yongchang O."/>
            <person name="Xiang W."/>
            <person name="Wang G."/>
        </authorList>
    </citation>
    <scope>NUCLEOTIDE SEQUENCE [LARGE SCALE GENOMIC DNA]</scope>
    <source>
        <strain evidence="12 13">MCCC 1K00260</strain>
    </source>
</reference>
<gene>
    <name evidence="12" type="primary">cydD</name>
    <name evidence="12" type="ORF">D8M05_14125</name>
</gene>
<keyword evidence="8 9" id="KW-0472">Membrane</keyword>
<dbReference type="OrthoDB" id="9806127at2"/>
<organism evidence="12 13">
    <name type="scientific">Oceanobacillus bengalensis</name>
    <dbReference type="NCBI Taxonomy" id="1435466"/>
    <lineage>
        <taxon>Bacteria</taxon>
        <taxon>Bacillati</taxon>
        <taxon>Bacillota</taxon>
        <taxon>Bacilli</taxon>
        <taxon>Bacillales</taxon>
        <taxon>Bacillaceae</taxon>
        <taxon>Oceanobacillus</taxon>
    </lineage>
</organism>
<keyword evidence="3" id="KW-1003">Cell membrane</keyword>
<dbReference type="Pfam" id="PF00664">
    <property type="entry name" value="ABC_membrane"/>
    <property type="match status" value="1"/>
</dbReference>
<dbReference type="GO" id="GO:0005524">
    <property type="term" value="F:ATP binding"/>
    <property type="evidence" value="ECO:0007669"/>
    <property type="project" value="UniProtKB-KW"/>
</dbReference>
<keyword evidence="5" id="KW-0547">Nucleotide-binding</keyword>
<dbReference type="AlphaFoldDB" id="A0A494YVG6"/>
<dbReference type="SUPFAM" id="SSF52540">
    <property type="entry name" value="P-loop containing nucleoside triphosphate hydrolases"/>
    <property type="match status" value="1"/>
</dbReference>
<feature type="domain" description="ABC transmembrane type-1" evidence="11">
    <location>
        <begin position="16"/>
        <end position="300"/>
    </location>
</feature>
<evidence type="ECO:0000256" key="9">
    <source>
        <dbReference type="SAM" id="Phobius"/>
    </source>
</evidence>
<dbReference type="InterPro" id="IPR027417">
    <property type="entry name" value="P-loop_NTPase"/>
</dbReference>
<dbReference type="GO" id="GO:0005886">
    <property type="term" value="C:plasma membrane"/>
    <property type="evidence" value="ECO:0007669"/>
    <property type="project" value="UniProtKB-SubCell"/>
</dbReference>
<dbReference type="SMART" id="SM00382">
    <property type="entry name" value="AAA"/>
    <property type="match status" value="1"/>
</dbReference>
<dbReference type="PROSITE" id="PS50929">
    <property type="entry name" value="ABC_TM1F"/>
    <property type="match status" value="1"/>
</dbReference>
<evidence type="ECO:0000259" key="10">
    <source>
        <dbReference type="PROSITE" id="PS50893"/>
    </source>
</evidence>
<dbReference type="PANTHER" id="PTHR24221">
    <property type="entry name" value="ATP-BINDING CASSETTE SUB-FAMILY B"/>
    <property type="match status" value="1"/>
</dbReference>
<evidence type="ECO:0000256" key="1">
    <source>
        <dbReference type="ARBA" id="ARBA00004651"/>
    </source>
</evidence>
<dbReference type="InterPro" id="IPR017871">
    <property type="entry name" value="ABC_transporter-like_CS"/>
</dbReference>
<evidence type="ECO:0000256" key="4">
    <source>
        <dbReference type="ARBA" id="ARBA00022692"/>
    </source>
</evidence>
<evidence type="ECO:0000256" key="7">
    <source>
        <dbReference type="ARBA" id="ARBA00022989"/>
    </source>
</evidence>
<dbReference type="PROSITE" id="PS50893">
    <property type="entry name" value="ABC_TRANSPORTER_2"/>
    <property type="match status" value="1"/>
</dbReference>
<feature type="transmembrane region" description="Helical" evidence="9">
    <location>
        <begin position="237"/>
        <end position="257"/>
    </location>
</feature>
<accession>A0A494YVG6</accession>
<dbReference type="InterPro" id="IPR011527">
    <property type="entry name" value="ABC1_TM_dom"/>
</dbReference>
<dbReference type="EMBL" id="RBZO01000023">
    <property type="protein sequence ID" value="RKQ14162.1"/>
    <property type="molecule type" value="Genomic_DNA"/>
</dbReference>
<dbReference type="InterPro" id="IPR003593">
    <property type="entry name" value="AAA+_ATPase"/>
</dbReference>
<feature type="transmembrane region" description="Helical" evidence="9">
    <location>
        <begin position="131"/>
        <end position="151"/>
    </location>
</feature>
<dbReference type="Pfam" id="PF00005">
    <property type="entry name" value="ABC_tran"/>
    <property type="match status" value="1"/>
</dbReference>
<evidence type="ECO:0000256" key="8">
    <source>
        <dbReference type="ARBA" id="ARBA00023136"/>
    </source>
</evidence>
<feature type="domain" description="ABC transporter" evidence="10">
    <location>
        <begin position="334"/>
        <end position="569"/>
    </location>
</feature>
<dbReference type="InterPro" id="IPR003439">
    <property type="entry name" value="ABC_transporter-like_ATP-bd"/>
</dbReference>
<dbReference type="GO" id="GO:0042883">
    <property type="term" value="P:cysteine transport"/>
    <property type="evidence" value="ECO:0007669"/>
    <property type="project" value="InterPro"/>
</dbReference>
<evidence type="ECO:0000259" key="11">
    <source>
        <dbReference type="PROSITE" id="PS50929"/>
    </source>
</evidence>
<feature type="transmembrane region" description="Helical" evidence="9">
    <location>
        <begin position="157"/>
        <end position="176"/>
    </location>
</feature>
<dbReference type="Gene3D" id="3.40.50.300">
    <property type="entry name" value="P-loop containing nucleotide triphosphate hydrolases"/>
    <property type="match status" value="1"/>
</dbReference>
<feature type="transmembrane region" description="Helical" evidence="9">
    <location>
        <begin position="53"/>
        <end position="73"/>
    </location>
</feature>
<protein>
    <submittedName>
        <fullName evidence="12">Thiol reductant ABC exporter subunit CydD</fullName>
    </submittedName>
</protein>
<dbReference type="InterPro" id="IPR014216">
    <property type="entry name" value="ABC_transptr_CydD"/>
</dbReference>
<evidence type="ECO:0000256" key="2">
    <source>
        <dbReference type="ARBA" id="ARBA00022448"/>
    </source>
</evidence>
<keyword evidence="7 9" id="KW-1133">Transmembrane helix</keyword>
<dbReference type="SUPFAM" id="SSF90123">
    <property type="entry name" value="ABC transporter transmembrane region"/>
    <property type="match status" value="1"/>
</dbReference>
<dbReference type="Gene3D" id="1.20.1560.10">
    <property type="entry name" value="ABC transporter type 1, transmembrane domain"/>
    <property type="match status" value="1"/>
</dbReference>
<dbReference type="InterPro" id="IPR036640">
    <property type="entry name" value="ABC1_TM_sf"/>
</dbReference>
<sequence length="576" mass="63636">MAGLMAMAKEQKMKMILIAISAALSGLAIIGQGYLFVQIVDRIFLKDNSFSDIIPYLLWLIVALFARTFFSYLSGRTGIKMATKVKADLRSVLLNKFSRNPMQASLQGQSGEKVSVMMDTVDEIDSYFSDYIPQVIQSTIIPIMLLVVIFMEHATTGFIIIITAPFIPIFMMIIGFNTKDKAEEQLDKMAAFSGKFLDTIQGLTTLKLFGRSVEQKEEIRKSSLDFREATMVVLKTAFSNSLALEFISMLSIGLVALEVAIRLIIFQDITFFTGFLMLVLAPEFFTKLKDLGSAFHTGRGSIGAAKKLERELEETADLVVFGEESLSKEEPPLIELQAVSFHYGEDAFALKNINASIRPNEEIAIVGKTGAGKTTLLHIIAGLVRLLEGKIMINGKERSHFSEKDWFGQLSYISQDPYLFSGTIAENIAIGRHADASRMEIEQAAEKAGLTELVGSLEQGFDTPIGEAGRGLSGGEKQRVAIARAFLKRPSIILFDEPTTGLDLQTERILQTSIKELSKNSTVITVAHRLHTIQNADQILFLENGELLSTGTHDELLESVLAYREMVTVQRGGTVQ</sequence>
<keyword evidence="2" id="KW-0813">Transport</keyword>
<dbReference type="GO" id="GO:0140359">
    <property type="term" value="F:ABC-type transporter activity"/>
    <property type="evidence" value="ECO:0007669"/>
    <property type="project" value="InterPro"/>
</dbReference>
<comment type="caution">
    <text evidence="12">The sequence shown here is derived from an EMBL/GenBank/DDBJ whole genome shotgun (WGS) entry which is preliminary data.</text>
</comment>
<evidence type="ECO:0000313" key="13">
    <source>
        <dbReference type="Proteomes" id="UP000281813"/>
    </source>
</evidence>
<dbReference type="InterPro" id="IPR039421">
    <property type="entry name" value="Type_1_exporter"/>
</dbReference>
<comment type="subcellular location">
    <subcellularLocation>
        <location evidence="1">Cell membrane</location>
        <topology evidence="1">Multi-pass membrane protein</topology>
    </subcellularLocation>
</comment>
<dbReference type="PROSITE" id="PS00211">
    <property type="entry name" value="ABC_TRANSPORTER_1"/>
    <property type="match status" value="1"/>
</dbReference>
<keyword evidence="4 9" id="KW-0812">Transmembrane</keyword>
<evidence type="ECO:0000313" key="12">
    <source>
        <dbReference type="EMBL" id="RKQ14162.1"/>
    </source>
</evidence>
<evidence type="ECO:0000256" key="3">
    <source>
        <dbReference type="ARBA" id="ARBA00022475"/>
    </source>
</evidence>
<proteinExistence type="predicted"/>
<dbReference type="FunFam" id="3.40.50.300:FF:000221">
    <property type="entry name" value="Multidrug ABC transporter ATP-binding protein"/>
    <property type="match status" value="1"/>
</dbReference>
<evidence type="ECO:0000256" key="5">
    <source>
        <dbReference type="ARBA" id="ARBA00022741"/>
    </source>
</evidence>
<dbReference type="CDD" id="cd18584">
    <property type="entry name" value="ABC_6TM_AarD_CydD"/>
    <property type="match status" value="1"/>
</dbReference>
<dbReference type="RefSeq" id="WP_121132890.1">
    <property type="nucleotide sequence ID" value="NZ_JBHUFK010000064.1"/>
</dbReference>
<dbReference type="NCBIfam" id="TIGR02857">
    <property type="entry name" value="CydD"/>
    <property type="match status" value="1"/>
</dbReference>
<name>A0A494YVG6_9BACI</name>
<keyword evidence="6" id="KW-0067">ATP-binding</keyword>
<evidence type="ECO:0000256" key="6">
    <source>
        <dbReference type="ARBA" id="ARBA00022840"/>
    </source>
</evidence>
<dbReference type="Proteomes" id="UP000281813">
    <property type="component" value="Unassembled WGS sequence"/>
</dbReference>
<dbReference type="GO" id="GO:0016887">
    <property type="term" value="F:ATP hydrolysis activity"/>
    <property type="evidence" value="ECO:0007669"/>
    <property type="project" value="InterPro"/>
</dbReference>
<dbReference type="PANTHER" id="PTHR24221:SF590">
    <property type="entry name" value="COMPONENT LINKED WITH THE ASSEMBLY OF CYTOCHROME' TRANSPORT TRANSMEMBRANE ATP-BINDING PROTEIN ABC TRANSPORTER CYDD-RELATED"/>
    <property type="match status" value="1"/>
</dbReference>
<keyword evidence="13" id="KW-1185">Reference proteome</keyword>